<dbReference type="PANTHER" id="PTHR43731">
    <property type="entry name" value="RHOMBOID PROTEASE"/>
    <property type="match status" value="1"/>
</dbReference>
<dbReference type="InParanoid" id="S0EW02"/>
<protein>
    <submittedName>
        <fullName evidence="7">Uncharacterized membrane protein (Homolog of Drosophila rhomboid)</fullName>
    </submittedName>
</protein>
<organism evidence="7 8">
    <name type="scientific">Chthonomonas calidirosea (strain DSM 23976 / ICMP 18418 / T49)</name>
    <dbReference type="NCBI Taxonomy" id="1303518"/>
    <lineage>
        <taxon>Bacteria</taxon>
        <taxon>Bacillati</taxon>
        <taxon>Armatimonadota</taxon>
        <taxon>Chthonomonadia</taxon>
        <taxon>Chthonomonadales</taxon>
        <taxon>Chthonomonadaceae</taxon>
        <taxon>Chthonomonas</taxon>
    </lineage>
</organism>
<evidence type="ECO:0000256" key="5">
    <source>
        <dbReference type="SAM" id="Phobius"/>
    </source>
</evidence>
<comment type="subcellular location">
    <subcellularLocation>
        <location evidence="1">Membrane</location>
        <topology evidence="1">Multi-pass membrane protein</topology>
    </subcellularLocation>
</comment>
<keyword evidence="4 5" id="KW-0472">Membrane</keyword>
<gene>
    <name evidence="7" type="ORF">CCALI_00752</name>
</gene>
<dbReference type="OrthoDB" id="9813074at2"/>
<feature type="transmembrane region" description="Helical" evidence="5">
    <location>
        <begin position="134"/>
        <end position="155"/>
    </location>
</feature>
<evidence type="ECO:0000256" key="4">
    <source>
        <dbReference type="ARBA" id="ARBA00023136"/>
    </source>
</evidence>
<dbReference type="STRING" id="454171.CP488_00400"/>
<dbReference type="InterPro" id="IPR050925">
    <property type="entry name" value="Rhomboid_protease_S54"/>
</dbReference>
<dbReference type="KEGG" id="ccz:CCALI_00752"/>
<feature type="transmembrane region" description="Helical" evidence="5">
    <location>
        <begin position="111"/>
        <end position="128"/>
    </location>
</feature>
<keyword evidence="3 5" id="KW-1133">Transmembrane helix</keyword>
<dbReference type="EMBL" id="HF951689">
    <property type="protein sequence ID" value="CCW34577.1"/>
    <property type="molecule type" value="Genomic_DNA"/>
</dbReference>
<evidence type="ECO:0000256" key="3">
    <source>
        <dbReference type="ARBA" id="ARBA00022989"/>
    </source>
</evidence>
<sequence length="386" mass="42623">MEVEPTSQVEASPTAKAERIARLEAMPWVTYTLLGVIIAVYIAMLIVGHGNVDRVALLFGDKEDDLIRQGQWWRLVTAIFLHGSWVHIGVNGLSLYWLGNQIERLYGRRRFFVLFIFSGICGNLLSFLKQPAPSLGASGALFGLIGAGIIFPIRYPKLISPKARKAILTQLIWITVLNLGLSLAPGIDLWAHVGGLIGGGFLALFLMPALLDPRPVNLWRERVLSLITAGTVLLCLLSGGLEWRVATKLSQRESLVTYVSSSNNPWWSFRVPKSWRPIALQQGSKTVLVSPQGEQLLVTERLGASPVQDFMALWPQQVQPQSGQVAGKPAWLAFLQSGSTYFDICVIQPYPTAFVRLVLVAPSAMASKAHADFLRILKTVEFHHQP</sequence>
<feature type="transmembrane region" description="Helical" evidence="5">
    <location>
        <begin position="72"/>
        <end position="99"/>
    </location>
</feature>
<dbReference type="SUPFAM" id="SSF144091">
    <property type="entry name" value="Rhomboid-like"/>
    <property type="match status" value="1"/>
</dbReference>
<dbReference type="GO" id="GO:0004252">
    <property type="term" value="F:serine-type endopeptidase activity"/>
    <property type="evidence" value="ECO:0007669"/>
    <property type="project" value="InterPro"/>
</dbReference>
<feature type="transmembrane region" description="Helical" evidence="5">
    <location>
        <begin position="223"/>
        <end position="241"/>
    </location>
</feature>
<evidence type="ECO:0000259" key="6">
    <source>
        <dbReference type="Pfam" id="PF01694"/>
    </source>
</evidence>
<keyword evidence="8" id="KW-1185">Reference proteome</keyword>
<evidence type="ECO:0000256" key="2">
    <source>
        <dbReference type="ARBA" id="ARBA00022692"/>
    </source>
</evidence>
<evidence type="ECO:0000256" key="1">
    <source>
        <dbReference type="ARBA" id="ARBA00004141"/>
    </source>
</evidence>
<dbReference type="PATRIC" id="fig|1303518.3.peg.759"/>
<evidence type="ECO:0000313" key="7">
    <source>
        <dbReference type="EMBL" id="CCW34577.1"/>
    </source>
</evidence>
<dbReference type="InterPro" id="IPR022764">
    <property type="entry name" value="Peptidase_S54_rhomboid_dom"/>
</dbReference>
<proteinExistence type="predicted"/>
<dbReference type="Pfam" id="PF01694">
    <property type="entry name" value="Rhomboid"/>
    <property type="match status" value="1"/>
</dbReference>
<dbReference type="InterPro" id="IPR035952">
    <property type="entry name" value="Rhomboid-like_sf"/>
</dbReference>
<feature type="transmembrane region" description="Helical" evidence="5">
    <location>
        <begin position="190"/>
        <end position="211"/>
    </location>
</feature>
<accession>S0EW02</accession>
<dbReference type="Proteomes" id="UP000014227">
    <property type="component" value="Chromosome I"/>
</dbReference>
<dbReference type="eggNOG" id="COG0705">
    <property type="taxonomic scope" value="Bacteria"/>
</dbReference>
<dbReference type="GO" id="GO:0016020">
    <property type="term" value="C:membrane"/>
    <property type="evidence" value="ECO:0007669"/>
    <property type="project" value="UniProtKB-SubCell"/>
</dbReference>
<keyword evidence="2 5" id="KW-0812">Transmembrane</keyword>
<dbReference type="RefSeq" id="WP_016482138.1">
    <property type="nucleotide sequence ID" value="NC_021487.1"/>
</dbReference>
<feature type="domain" description="Peptidase S54 rhomboid" evidence="6">
    <location>
        <begin position="69"/>
        <end position="207"/>
    </location>
</feature>
<dbReference type="HOGENOM" id="CLU_715148_0_0_0"/>
<feature type="transmembrane region" description="Helical" evidence="5">
    <location>
        <begin position="28"/>
        <end position="52"/>
    </location>
</feature>
<feature type="transmembrane region" description="Helical" evidence="5">
    <location>
        <begin position="167"/>
        <end position="184"/>
    </location>
</feature>
<name>S0EW02_CHTCT</name>
<dbReference type="PANTHER" id="PTHR43731:SF26">
    <property type="entry name" value="RHOMBOID-LIKE PROTEIN 10, CHLOROPLASTIC"/>
    <property type="match status" value="1"/>
</dbReference>
<reference evidence="8" key="1">
    <citation type="submission" date="2013-03" db="EMBL/GenBank/DDBJ databases">
        <title>Genome sequence of Chthonomonas calidirosea, the first sequenced genome from the Armatimonadetes phylum (formally candidate division OP10).</title>
        <authorList>
            <person name="Lee K.C.Y."/>
            <person name="Morgan X.C."/>
            <person name="Dunfield P.F."/>
            <person name="Tamas I."/>
            <person name="Houghton K.M."/>
            <person name="Vyssotski M."/>
            <person name="Ryan J.L.J."/>
            <person name="Lagutin K."/>
            <person name="McDonald I.R."/>
            <person name="Stott M.B."/>
        </authorList>
    </citation>
    <scope>NUCLEOTIDE SEQUENCE [LARGE SCALE GENOMIC DNA]</scope>
    <source>
        <strain evidence="8">DSM 23976 / ICMP 18418 / T49</strain>
    </source>
</reference>
<evidence type="ECO:0000313" key="8">
    <source>
        <dbReference type="Proteomes" id="UP000014227"/>
    </source>
</evidence>
<dbReference type="Gene3D" id="1.20.1540.10">
    <property type="entry name" value="Rhomboid-like"/>
    <property type="match status" value="1"/>
</dbReference>
<dbReference type="AlphaFoldDB" id="S0EW02"/>